<dbReference type="Proteomes" id="UP001059380">
    <property type="component" value="Chromosome"/>
</dbReference>
<evidence type="ECO:0000256" key="1">
    <source>
        <dbReference type="SAM" id="Phobius"/>
    </source>
</evidence>
<name>A0A9J7BVI2_9BACT</name>
<dbReference type="EMBL" id="CP093313">
    <property type="protein sequence ID" value="UWZ86883.1"/>
    <property type="molecule type" value="Genomic_DNA"/>
</dbReference>
<dbReference type="KEGG" id="orp:MOP44_13255"/>
<accession>A0A9J7BVI2</accession>
<reference evidence="2" key="1">
    <citation type="submission" date="2021-04" db="EMBL/GenBank/DDBJ databases">
        <title>Phylogenetic analysis of Acidobacteriaceae.</title>
        <authorList>
            <person name="Qiu L."/>
            <person name="Zhang Q."/>
        </authorList>
    </citation>
    <scope>NUCLEOTIDE SEQUENCE</scope>
    <source>
        <strain evidence="2">DSM 25168</strain>
    </source>
</reference>
<keyword evidence="1" id="KW-0472">Membrane</keyword>
<evidence type="ECO:0000313" key="2">
    <source>
        <dbReference type="EMBL" id="UWZ86883.1"/>
    </source>
</evidence>
<proteinExistence type="predicted"/>
<keyword evidence="3" id="KW-1185">Reference proteome</keyword>
<evidence type="ECO:0000313" key="3">
    <source>
        <dbReference type="Proteomes" id="UP001059380"/>
    </source>
</evidence>
<keyword evidence="1" id="KW-1133">Transmembrane helix</keyword>
<dbReference type="AlphaFoldDB" id="A0A9J7BVI2"/>
<organism evidence="2 3">
    <name type="scientific">Occallatibacter riparius</name>
    <dbReference type="NCBI Taxonomy" id="1002689"/>
    <lineage>
        <taxon>Bacteria</taxon>
        <taxon>Pseudomonadati</taxon>
        <taxon>Acidobacteriota</taxon>
        <taxon>Terriglobia</taxon>
        <taxon>Terriglobales</taxon>
        <taxon>Acidobacteriaceae</taxon>
        <taxon>Occallatibacter</taxon>
    </lineage>
</organism>
<feature type="transmembrane region" description="Helical" evidence="1">
    <location>
        <begin position="26"/>
        <end position="43"/>
    </location>
</feature>
<sequence>MSMLNSVAKLAAKPFPRTVSSKGHSIVNYVVAGSFLAAAGLFWRRNKRAAVASLICGATDLALTALTDSPAGMNRVINFRTRREIDAGLAAMFATMPQFLAFNDEKEKGFFLLQGAVMTGLAEVTRFPEHPQRPEKRHPHAEAA</sequence>
<dbReference type="RefSeq" id="WP_260796520.1">
    <property type="nucleotide sequence ID" value="NZ_CP093313.1"/>
</dbReference>
<gene>
    <name evidence="2" type="ORF">MOP44_13255</name>
</gene>
<protein>
    <submittedName>
        <fullName evidence="2">Uncharacterized protein</fullName>
    </submittedName>
</protein>
<keyword evidence="1" id="KW-0812">Transmembrane</keyword>